<feature type="transmembrane region" description="Helical" evidence="6">
    <location>
        <begin position="75"/>
        <end position="96"/>
    </location>
</feature>
<organism evidence="8 9">
    <name type="scientific">Paenibacillus aestuarii</name>
    <dbReference type="NCBI Taxonomy" id="516965"/>
    <lineage>
        <taxon>Bacteria</taxon>
        <taxon>Bacillati</taxon>
        <taxon>Bacillota</taxon>
        <taxon>Bacilli</taxon>
        <taxon>Bacillales</taxon>
        <taxon>Paenibacillaceae</taxon>
        <taxon>Paenibacillus</taxon>
    </lineage>
</organism>
<evidence type="ECO:0000256" key="1">
    <source>
        <dbReference type="ARBA" id="ARBA00004141"/>
    </source>
</evidence>
<evidence type="ECO:0000256" key="3">
    <source>
        <dbReference type="ARBA" id="ARBA00022692"/>
    </source>
</evidence>
<keyword evidence="9" id="KW-1185">Reference proteome</keyword>
<gene>
    <name evidence="8" type="ORF">ACFPOG_15575</name>
</gene>
<reference evidence="9" key="1">
    <citation type="journal article" date="2019" name="Int. J. Syst. Evol. Microbiol.">
        <title>The Global Catalogue of Microorganisms (GCM) 10K type strain sequencing project: providing services to taxonomists for standard genome sequencing and annotation.</title>
        <authorList>
            <consortium name="The Broad Institute Genomics Platform"/>
            <consortium name="The Broad Institute Genome Sequencing Center for Infectious Disease"/>
            <person name="Wu L."/>
            <person name="Ma J."/>
        </authorList>
    </citation>
    <scope>NUCLEOTIDE SEQUENCE [LARGE SCALE GENOMIC DNA]</scope>
    <source>
        <strain evidence="9">KACC 11904</strain>
    </source>
</reference>
<dbReference type="RefSeq" id="WP_270877475.1">
    <property type="nucleotide sequence ID" value="NZ_JAQFVF010000002.1"/>
</dbReference>
<sequence>MVQVKRLLTGSFARFLLVGVFNTLVGLSSIFVLFNLLHWNYWLSTFTGNTIGAIVSFTLNRTFTFRSEVSVQNSWWKFIAVILVCYGISYSLSWLLTSTASSLFPAWRANWLHNAAILVGSGIYTVGNYLGHKYFTFRSRPPGNPATIK</sequence>
<evidence type="ECO:0000256" key="6">
    <source>
        <dbReference type="SAM" id="Phobius"/>
    </source>
</evidence>
<dbReference type="PANTHER" id="PTHR38459:SF1">
    <property type="entry name" value="PROPHAGE BACTOPRENOL-LINKED GLUCOSE TRANSLOCASE HOMOLOG"/>
    <property type="match status" value="1"/>
</dbReference>
<evidence type="ECO:0000256" key="4">
    <source>
        <dbReference type="ARBA" id="ARBA00022989"/>
    </source>
</evidence>
<dbReference type="Pfam" id="PF04138">
    <property type="entry name" value="GtrA_DPMS_TM"/>
    <property type="match status" value="1"/>
</dbReference>
<evidence type="ECO:0000259" key="7">
    <source>
        <dbReference type="Pfam" id="PF04138"/>
    </source>
</evidence>
<evidence type="ECO:0000313" key="9">
    <source>
        <dbReference type="Proteomes" id="UP001596044"/>
    </source>
</evidence>
<feature type="transmembrane region" description="Helical" evidence="6">
    <location>
        <begin position="40"/>
        <end position="63"/>
    </location>
</feature>
<proteinExistence type="inferred from homology"/>
<dbReference type="InterPro" id="IPR007267">
    <property type="entry name" value="GtrA_DPMS_TM"/>
</dbReference>
<evidence type="ECO:0000256" key="2">
    <source>
        <dbReference type="ARBA" id="ARBA00009399"/>
    </source>
</evidence>
<dbReference type="EMBL" id="JBHSMJ010000020">
    <property type="protein sequence ID" value="MFC5449690.1"/>
    <property type="molecule type" value="Genomic_DNA"/>
</dbReference>
<feature type="transmembrane region" description="Helical" evidence="6">
    <location>
        <begin position="12"/>
        <end position="34"/>
    </location>
</feature>
<keyword evidence="3 6" id="KW-0812">Transmembrane</keyword>
<comment type="caution">
    <text evidence="8">The sequence shown here is derived from an EMBL/GenBank/DDBJ whole genome shotgun (WGS) entry which is preliminary data.</text>
</comment>
<evidence type="ECO:0000313" key="8">
    <source>
        <dbReference type="EMBL" id="MFC5449690.1"/>
    </source>
</evidence>
<dbReference type="Proteomes" id="UP001596044">
    <property type="component" value="Unassembled WGS sequence"/>
</dbReference>
<keyword evidence="5 6" id="KW-0472">Membrane</keyword>
<feature type="domain" description="GtrA/DPMS transmembrane" evidence="7">
    <location>
        <begin position="14"/>
        <end position="137"/>
    </location>
</feature>
<accession>A0ABW0K8S7</accession>
<comment type="similarity">
    <text evidence="2">Belongs to the GtrA family.</text>
</comment>
<feature type="transmembrane region" description="Helical" evidence="6">
    <location>
        <begin position="111"/>
        <end position="130"/>
    </location>
</feature>
<name>A0ABW0K8S7_9BACL</name>
<comment type="subcellular location">
    <subcellularLocation>
        <location evidence="1">Membrane</location>
        <topology evidence="1">Multi-pass membrane protein</topology>
    </subcellularLocation>
</comment>
<dbReference type="PANTHER" id="PTHR38459">
    <property type="entry name" value="PROPHAGE BACTOPRENOL-LINKED GLUCOSE TRANSLOCASE HOMOLOG"/>
    <property type="match status" value="1"/>
</dbReference>
<keyword evidence="4 6" id="KW-1133">Transmembrane helix</keyword>
<dbReference type="InterPro" id="IPR051401">
    <property type="entry name" value="GtrA_CellWall_Glycosyl"/>
</dbReference>
<protein>
    <submittedName>
        <fullName evidence="8">GtrA family protein</fullName>
    </submittedName>
</protein>
<evidence type="ECO:0000256" key="5">
    <source>
        <dbReference type="ARBA" id="ARBA00023136"/>
    </source>
</evidence>